<name>A0A9P1GQI1_9DINO</name>
<keyword evidence="3" id="KW-1185">Reference proteome</keyword>
<gene>
    <name evidence="1" type="ORF">C1SCF055_LOCUS43713</name>
</gene>
<dbReference type="EMBL" id="CAMXCT010006734">
    <property type="protein sequence ID" value="CAI4019199.1"/>
    <property type="molecule type" value="Genomic_DNA"/>
</dbReference>
<reference evidence="2 3" key="2">
    <citation type="submission" date="2024-05" db="EMBL/GenBank/DDBJ databases">
        <authorList>
            <person name="Chen Y."/>
            <person name="Shah S."/>
            <person name="Dougan E. K."/>
            <person name="Thang M."/>
            <person name="Chan C."/>
        </authorList>
    </citation>
    <scope>NUCLEOTIDE SEQUENCE [LARGE SCALE GENOMIC DNA]</scope>
</reference>
<dbReference type="Proteomes" id="UP001152797">
    <property type="component" value="Unassembled WGS sequence"/>
</dbReference>
<accession>A0A9P1GQI1</accession>
<proteinExistence type="predicted"/>
<dbReference type="OrthoDB" id="453933at2759"/>
<evidence type="ECO:0000313" key="1">
    <source>
        <dbReference type="EMBL" id="CAI4019199.1"/>
    </source>
</evidence>
<reference evidence="1" key="1">
    <citation type="submission" date="2022-10" db="EMBL/GenBank/DDBJ databases">
        <authorList>
            <person name="Chen Y."/>
            <person name="Dougan E. K."/>
            <person name="Chan C."/>
            <person name="Rhodes N."/>
            <person name="Thang M."/>
        </authorList>
    </citation>
    <scope>NUCLEOTIDE SEQUENCE</scope>
</reference>
<organism evidence="1">
    <name type="scientific">Cladocopium goreaui</name>
    <dbReference type="NCBI Taxonomy" id="2562237"/>
    <lineage>
        <taxon>Eukaryota</taxon>
        <taxon>Sar</taxon>
        <taxon>Alveolata</taxon>
        <taxon>Dinophyceae</taxon>
        <taxon>Suessiales</taxon>
        <taxon>Symbiodiniaceae</taxon>
        <taxon>Cladocopium</taxon>
    </lineage>
</organism>
<dbReference type="AlphaFoldDB" id="A0A9P1GQI1"/>
<protein>
    <submittedName>
        <fullName evidence="1">Uncharacterized protein</fullName>
    </submittedName>
</protein>
<dbReference type="EMBL" id="CAMXCT030006734">
    <property type="protein sequence ID" value="CAL4806511.1"/>
    <property type="molecule type" value="Genomic_DNA"/>
</dbReference>
<evidence type="ECO:0000313" key="2">
    <source>
        <dbReference type="EMBL" id="CAL4806511.1"/>
    </source>
</evidence>
<sequence>MLGNRTAEGVGEFWEHCLTLPEWRNHPTFADPSVSKKSVIPLSFHMDGAEFYRDTEFNVWSMSSILSAGDVKSQVHKAIAKLLAWSLTWASAGIFPSQGLGGEEFGKKTYRYANKGNKLSGGWRAAYWAFRYDGKARVECNEFERYYKCKFICESCLAQQRCKDFDPNLLYADFRESSPRHLTMIDDATYRQTAKTISPYSCISGWTLGTCLRDMLHVIYLGTAKDLIPSLLADWLDHGLLGGPHMTVNDRLKVFSIEMHRVFKQEKIPSFV</sequence>
<comment type="caution">
    <text evidence="1">The sequence shown here is derived from an EMBL/GenBank/DDBJ whole genome shotgun (WGS) entry which is preliminary data.</text>
</comment>
<evidence type="ECO:0000313" key="3">
    <source>
        <dbReference type="Proteomes" id="UP001152797"/>
    </source>
</evidence>
<dbReference type="EMBL" id="CAMXCT020006734">
    <property type="protein sequence ID" value="CAL1172574.1"/>
    <property type="molecule type" value="Genomic_DNA"/>
</dbReference>